<sequence length="163" mass="18178">MAKRPSEALFPANRGSVTGKSKYRIALCWNFRNTGKCHYGDRCKFSHKTCKFNFKRTCPYGEKCKFWHTEPVDVDSRSHGKREGSSSSAPVLASESGNAQTGPKTLVNAEVQNPLKPTASKHKLPPRRASSLKWKRPKKIVGIYADWIDEEPSVPGSASGRQQ</sequence>
<keyword evidence="1 4" id="KW-0479">Metal-binding</keyword>
<dbReference type="OrthoDB" id="410307at2759"/>
<name>A0A803LEF1_CHEQI</name>
<keyword evidence="8" id="KW-1185">Reference proteome</keyword>
<dbReference type="InterPro" id="IPR036855">
    <property type="entry name" value="Znf_CCCH_sf"/>
</dbReference>
<evidence type="ECO:0000313" key="7">
    <source>
        <dbReference type="EnsemblPlants" id="AUR62011557-RA:cds"/>
    </source>
</evidence>
<dbReference type="Gramene" id="AUR62011557-RA">
    <property type="protein sequence ID" value="AUR62011557-RA:cds"/>
    <property type="gene ID" value="AUR62011557"/>
</dbReference>
<evidence type="ECO:0000256" key="5">
    <source>
        <dbReference type="SAM" id="MobiDB-lite"/>
    </source>
</evidence>
<dbReference type="Proteomes" id="UP000596660">
    <property type="component" value="Unplaced"/>
</dbReference>
<protein>
    <recommendedName>
        <fullName evidence="6">C3H1-type domain-containing protein</fullName>
    </recommendedName>
</protein>
<reference evidence="7" key="2">
    <citation type="submission" date="2021-03" db="UniProtKB">
        <authorList>
            <consortium name="EnsemblPlants"/>
        </authorList>
    </citation>
    <scope>IDENTIFICATION</scope>
</reference>
<evidence type="ECO:0000256" key="4">
    <source>
        <dbReference type="PROSITE-ProRule" id="PRU00723"/>
    </source>
</evidence>
<feature type="domain" description="C3H1-type" evidence="6">
    <location>
        <begin position="52"/>
        <end position="71"/>
    </location>
</feature>
<accession>A0A803LEF1</accession>
<dbReference type="Pfam" id="PF00642">
    <property type="entry name" value="zf-CCCH"/>
    <property type="match status" value="1"/>
</dbReference>
<dbReference type="Gene3D" id="4.10.1000.10">
    <property type="entry name" value="Zinc finger, CCCH-type"/>
    <property type="match status" value="1"/>
</dbReference>
<dbReference type="PANTHER" id="PTHR11224:SF10">
    <property type="entry name" value="IP09428P-RELATED"/>
    <property type="match status" value="1"/>
</dbReference>
<gene>
    <name evidence="7" type="primary">LOC110698972</name>
</gene>
<feature type="region of interest" description="Disordered" evidence="5">
    <location>
        <begin position="74"/>
        <end position="133"/>
    </location>
</feature>
<dbReference type="EnsemblPlants" id="AUR62011557-RA">
    <property type="protein sequence ID" value="AUR62011557-RA:cds"/>
    <property type="gene ID" value="AUR62011557"/>
</dbReference>
<dbReference type="SMART" id="SM00356">
    <property type="entry name" value="ZnF_C3H1"/>
    <property type="match status" value="2"/>
</dbReference>
<dbReference type="SUPFAM" id="SSF90229">
    <property type="entry name" value="CCCH zinc finger"/>
    <property type="match status" value="1"/>
</dbReference>
<organism evidence="7 8">
    <name type="scientific">Chenopodium quinoa</name>
    <name type="common">Quinoa</name>
    <dbReference type="NCBI Taxonomy" id="63459"/>
    <lineage>
        <taxon>Eukaryota</taxon>
        <taxon>Viridiplantae</taxon>
        <taxon>Streptophyta</taxon>
        <taxon>Embryophyta</taxon>
        <taxon>Tracheophyta</taxon>
        <taxon>Spermatophyta</taxon>
        <taxon>Magnoliopsida</taxon>
        <taxon>eudicotyledons</taxon>
        <taxon>Gunneridae</taxon>
        <taxon>Pentapetalae</taxon>
        <taxon>Caryophyllales</taxon>
        <taxon>Chenopodiaceae</taxon>
        <taxon>Chenopodioideae</taxon>
        <taxon>Atripliceae</taxon>
        <taxon>Chenopodium</taxon>
    </lineage>
</organism>
<dbReference type="GO" id="GO:0061630">
    <property type="term" value="F:ubiquitin protein ligase activity"/>
    <property type="evidence" value="ECO:0007669"/>
    <property type="project" value="InterPro"/>
</dbReference>
<dbReference type="InterPro" id="IPR000571">
    <property type="entry name" value="Znf_CCCH"/>
</dbReference>
<proteinExistence type="predicted"/>
<feature type="domain" description="C3H1-type" evidence="6">
    <location>
        <begin position="22"/>
        <end position="50"/>
    </location>
</feature>
<evidence type="ECO:0000313" key="8">
    <source>
        <dbReference type="Proteomes" id="UP000596660"/>
    </source>
</evidence>
<dbReference type="PROSITE" id="PS50103">
    <property type="entry name" value="ZF_C3H1"/>
    <property type="match status" value="2"/>
</dbReference>
<evidence type="ECO:0000256" key="3">
    <source>
        <dbReference type="ARBA" id="ARBA00022833"/>
    </source>
</evidence>
<feature type="compositionally biased region" description="Basic and acidic residues" evidence="5">
    <location>
        <begin position="74"/>
        <end position="84"/>
    </location>
</feature>
<reference evidence="7" key="1">
    <citation type="journal article" date="2017" name="Nature">
        <title>The genome of Chenopodium quinoa.</title>
        <authorList>
            <person name="Jarvis D.E."/>
            <person name="Ho Y.S."/>
            <person name="Lightfoot D.J."/>
            <person name="Schmoeckel S.M."/>
            <person name="Li B."/>
            <person name="Borm T.J.A."/>
            <person name="Ohyanagi H."/>
            <person name="Mineta K."/>
            <person name="Michell C.T."/>
            <person name="Saber N."/>
            <person name="Kharbatia N.M."/>
            <person name="Rupper R.R."/>
            <person name="Sharp A.R."/>
            <person name="Dally N."/>
            <person name="Boughton B.A."/>
            <person name="Woo Y.H."/>
            <person name="Gao G."/>
            <person name="Schijlen E.G.W.M."/>
            <person name="Guo X."/>
            <person name="Momin A.A."/>
            <person name="Negrao S."/>
            <person name="Al-Babili S."/>
            <person name="Gehring C."/>
            <person name="Roessner U."/>
            <person name="Jung C."/>
            <person name="Murphy K."/>
            <person name="Arold S.T."/>
            <person name="Gojobori T."/>
            <person name="van der Linden C.G."/>
            <person name="van Loo E.N."/>
            <person name="Jellen E.N."/>
            <person name="Maughan P.J."/>
            <person name="Tester M."/>
        </authorList>
    </citation>
    <scope>NUCLEOTIDE SEQUENCE [LARGE SCALE GENOMIC DNA]</scope>
    <source>
        <strain evidence="7">cv. PI 614886</strain>
    </source>
</reference>
<keyword evidence="2 4" id="KW-0863">Zinc-finger</keyword>
<keyword evidence="3 4" id="KW-0862">Zinc</keyword>
<dbReference type="InterPro" id="IPR045072">
    <property type="entry name" value="MKRN-like"/>
</dbReference>
<dbReference type="KEGG" id="cqi:110698972"/>
<dbReference type="PANTHER" id="PTHR11224">
    <property type="entry name" value="MAKORIN-RELATED"/>
    <property type="match status" value="1"/>
</dbReference>
<feature type="zinc finger region" description="C3H1-type" evidence="4">
    <location>
        <begin position="22"/>
        <end position="50"/>
    </location>
</feature>
<dbReference type="GeneID" id="110698972"/>
<dbReference type="AlphaFoldDB" id="A0A803LEF1"/>
<evidence type="ECO:0000256" key="2">
    <source>
        <dbReference type="ARBA" id="ARBA00022771"/>
    </source>
</evidence>
<evidence type="ECO:0000256" key="1">
    <source>
        <dbReference type="ARBA" id="ARBA00022723"/>
    </source>
</evidence>
<feature type="compositionally biased region" description="Low complexity" evidence="5">
    <location>
        <begin position="85"/>
        <end position="97"/>
    </location>
</feature>
<dbReference type="RefSeq" id="XP_021732168.1">
    <property type="nucleotide sequence ID" value="XM_021876476.1"/>
</dbReference>
<dbReference type="GO" id="GO:0000209">
    <property type="term" value="P:protein polyubiquitination"/>
    <property type="evidence" value="ECO:0007669"/>
    <property type="project" value="InterPro"/>
</dbReference>
<feature type="zinc finger region" description="C3H1-type" evidence="4">
    <location>
        <begin position="52"/>
        <end position="71"/>
    </location>
</feature>
<evidence type="ECO:0000259" key="6">
    <source>
        <dbReference type="PROSITE" id="PS50103"/>
    </source>
</evidence>
<dbReference type="GO" id="GO:0008270">
    <property type="term" value="F:zinc ion binding"/>
    <property type="evidence" value="ECO:0007669"/>
    <property type="project" value="UniProtKB-KW"/>
</dbReference>